<name>A0A0C1W891_9VIBR</name>
<dbReference type="EMBL" id="JPRD01000020">
    <property type="protein sequence ID" value="KIF52607.1"/>
    <property type="molecule type" value="Genomic_DNA"/>
</dbReference>
<protein>
    <submittedName>
        <fullName evidence="1">Uncharacterized protein</fullName>
    </submittedName>
</protein>
<sequence length="273" mass="31032">MSFKTDFDAFINQSWQQHEAQPQQTYTQLEQALSEVEDTNHAERILPLMLHTSIGHLHDPKLFLTSLDKLENIVANQCLARQRAEAVAQYFVDLNTNHIADLEDVDQRRVFAQIANELSAMNELEQASTWLAKAANDIDSDQAAEPLARSIAITGNNLACQYEELETRSEVQVKHMLEAATLALEYWKVAGGWMQEERAEYRLAMSLLKAGDPLKAKVHAERCEAICRQNGEDAFELFYAHDLLMLVHYHLSQANKQKLTADDQKYCESSPLV</sequence>
<dbReference type="AlphaFoldDB" id="A0A0C1W891"/>
<proteinExistence type="predicted"/>
<reference evidence="1 2" key="1">
    <citation type="submission" date="2014-07" db="EMBL/GenBank/DDBJ databases">
        <title>Unique and conserved regions in Vibrio harveyi and related species in comparison with the shrimp pathogen Vibrio harveyi CAIM 1792.</title>
        <authorList>
            <person name="Espinoza-Valles I."/>
            <person name="Vora G."/>
            <person name="Leekitcharoenphon P."/>
            <person name="Ussery D."/>
            <person name="Hoj L."/>
            <person name="Gomez-Gil B."/>
        </authorList>
    </citation>
    <scope>NUCLEOTIDE SEQUENCE [LARGE SCALE GENOMIC DNA]</scope>
    <source>
        <strain evidence="2">CAIM 1854 / LMG 25443</strain>
    </source>
</reference>
<comment type="caution">
    <text evidence="1">The sequence shown here is derived from an EMBL/GenBank/DDBJ whole genome shotgun (WGS) entry which is preliminary data.</text>
</comment>
<dbReference type="PATRIC" id="fig|1229493.5.peg.1787"/>
<evidence type="ECO:0000313" key="2">
    <source>
        <dbReference type="Proteomes" id="UP000031586"/>
    </source>
</evidence>
<evidence type="ECO:0000313" key="1">
    <source>
        <dbReference type="EMBL" id="KIF52607.1"/>
    </source>
</evidence>
<dbReference type="Proteomes" id="UP000031586">
    <property type="component" value="Unassembled WGS sequence"/>
</dbReference>
<organism evidence="1 2">
    <name type="scientific">Vibrio owensii CAIM 1854 = LMG 25443</name>
    <dbReference type="NCBI Taxonomy" id="1229493"/>
    <lineage>
        <taxon>Bacteria</taxon>
        <taxon>Pseudomonadati</taxon>
        <taxon>Pseudomonadota</taxon>
        <taxon>Gammaproteobacteria</taxon>
        <taxon>Vibrionales</taxon>
        <taxon>Vibrionaceae</taxon>
        <taxon>Vibrio</taxon>
    </lineage>
</organism>
<dbReference type="RefSeq" id="WP_020195072.1">
    <property type="nucleotide sequence ID" value="NZ_BAOH01000012.1"/>
</dbReference>
<gene>
    <name evidence="1" type="ORF">H735_13245</name>
</gene>
<accession>A0A0C1W891</accession>